<feature type="chain" id="PRO_5039100357" evidence="2">
    <location>
        <begin position="32"/>
        <end position="247"/>
    </location>
</feature>
<feature type="region of interest" description="Disordered" evidence="1">
    <location>
        <begin position="39"/>
        <end position="60"/>
    </location>
</feature>
<organism evidence="3 4">
    <name type="scientific">Mycolicibacterium sediminis</name>
    <dbReference type="NCBI Taxonomy" id="1286180"/>
    <lineage>
        <taxon>Bacteria</taxon>
        <taxon>Bacillati</taxon>
        <taxon>Actinomycetota</taxon>
        <taxon>Actinomycetes</taxon>
        <taxon>Mycobacteriales</taxon>
        <taxon>Mycobacteriaceae</taxon>
        <taxon>Mycolicibacterium</taxon>
    </lineage>
</organism>
<dbReference type="EMBL" id="AP022588">
    <property type="protein sequence ID" value="BBY30421.1"/>
    <property type="molecule type" value="Genomic_DNA"/>
</dbReference>
<proteinExistence type="predicted"/>
<dbReference type="KEGG" id="msei:MSEDJ_45170"/>
<protein>
    <submittedName>
        <fullName evidence="3">Uncharacterized protein</fullName>
    </submittedName>
</protein>
<feature type="signal peptide" evidence="2">
    <location>
        <begin position="1"/>
        <end position="31"/>
    </location>
</feature>
<accession>A0A7I7QVU7</accession>
<keyword evidence="4" id="KW-1185">Reference proteome</keyword>
<evidence type="ECO:0000313" key="3">
    <source>
        <dbReference type="EMBL" id="BBY30421.1"/>
    </source>
</evidence>
<evidence type="ECO:0000256" key="2">
    <source>
        <dbReference type="SAM" id="SignalP"/>
    </source>
</evidence>
<dbReference type="Proteomes" id="UP000467193">
    <property type="component" value="Chromosome"/>
</dbReference>
<dbReference type="AlphaFoldDB" id="A0A7I7QVU7"/>
<keyword evidence="2" id="KW-0732">Signal</keyword>
<sequence>MYRPHRRHIMITMRRHLRTLLVGLSALTALATLSACSGGSSSQSSPTAAPSSTTASGPAPFPASARYMADAEADGKKMTIGISVDGDSIAAYACNGVDDEAWFFGEQSDGSVDITSRFRDTLNASFDGTDVTGDLTMNGVTYDFRAAAVSAPAGMYTAALDGTRASWIVRPDGSVTGVQFTAGSTGRDFEQAELQQLNAAQFQTQVRNKRILQQANQSVKLTNGTLTSAINGRTVTADLVVGTTRFG</sequence>
<evidence type="ECO:0000313" key="4">
    <source>
        <dbReference type="Proteomes" id="UP000467193"/>
    </source>
</evidence>
<reference evidence="3 4" key="1">
    <citation type="journal article" date="2019" name="Emerg. Microbes Infect.">
        <title>Comprehensive subspecies identification of 175 nontuberculous mycobacteria species based on 7547 genomic profiles.</title>
        <authorList>
            <person name="Matsumoto Y."/>
            <person name="Kinjo T."/>
            <person name="Motooka D."/>
            <person name="Nabeya D."/>
            <person name="Jung N."/>
            <person name="Uechi K."/>
            <person name="Horii T."/>
            <person name="Iida T."/>
            <person name="Fujita J."/>
            <person name="Nakamura S."/>
        </authorList>
    </citation>
    <scope>NUCLEOTIDE SEQUENCE [LARGE SCALE GENOMIC DNA]</scope>
    <source>
        <strain evidence="3 4">JCM 17899</strain>
    </source>
</reference>
<name>A0A7I7QVU7_9MYCO</name>
<evidence type="ECO:0000256" key="1">
    <source>
        <dbReference type="SAM" id="MobiDB-lite"/>
    </source>
</evidence>
<gene>
    <name evidence="3" type="ORF">MSEDJ_45170</name>
</gene>